<keyword evidence="1" id="KW-1133">Transmembrane helix</keyword>
<reference evidence="2 3" key="1">
    <citation type="submission" date="2024-01" db="EMBL/GenBank/DDBJ databases">
        <title>A telomere-to-telomere, gap-free genome of sweet tea (Lithocarpus litseifolius).</title>
        <authorList>
            <person name="Zhou J."/>
        </authorList>
    </citation>
    <scope>NUCLEOTIDE SEQUENCE [LARGE SCALE GENOMIC DNA]</scope>
    <source>
        <strain evidence="2">Zhou-2022a</strain>
        <tissue evidence="2">Leaf</tissue>
    </source>
</reference>
<keyword evidence="3" id="KW-1185">Reference proteome</keyword>
<protein>
    <submittedName>
        <fullName evidence="2">Uncharacterized protein</fullName>
    </submittedName>
</protein>
<evidence type="ECO:0000313" key="3">
    <source>
        <dbReference type="Proteomes" id="UP001459277"/>
    </source>
</evidence>
<sequence>MSSSRTEQKQGAVLIFSAIYLICWWICTHLVWHPSNIKLPSLSFAIYAIPPLLFPSIGRRVCQSAGMSPVATFFGTGPTGTFCSCTLVARLHGIQLDLFV</sequence>
<dbReference type="EMBL" id="JAZDWU010000008">
    <property type="protein sequence ID" value="KAK9995117.1"/>
    <property type="molecule type" value="Genomic_DNA"/>
</dbReference>
<name>A0AAW2CCU7_9ROSI</name>
<dbReference type="Proteomes" id="UP001459277">
    <property type="component" value="Unassembled WGS sequence"/>
</dbReference>
<gene>
    <name evidence="2" type="ORF">SO802_024820</name>
</gene>
<comment type="caution">
    <text evidence="2">The sequence shown here is derived from an EMBL/GenBank/DDBJ whole genome shotgun (WGS) entry which is preliminary data.</text>
</comment>
<feature type="transmembrane region" description="Helical" evidence="1">
    <location>
        <begin position="12"/>
        <end position="33"/>
    </location>
</feature>
<organism evidence="2 3">
    <name type="scientific">Lithocarpus litseifolius</name>
    <dbReference type="NCBI Taxonomy" id="425828"/>
    <lineage>
        <taxon>Eukaryota</taxon>
        <taxon>Viridiplantae</taxon>
        <taxon>Streptophyta</taxon>
        <taxon>Embryophyta</taxon>
        <taxon>Tracheophyta</taxon>
        <taxon>Spermatophyta</taxon>
        <taxon>Magnoliopsida</taxon>
        <taxon>eudicotyledons</taxon>
        <taxon>Gunneridae</taxon>
        <taxon>Pentapetalae</taxon>
        <taxon>rosids</taxon>
        <taxon>fabids</taxon>
        <taxon>Fagales</taxon>
        <taxon>Fagaceae</taxon>
        <taxon>Lithocarpus</taxon>
    </lineage>
</organism>
<evidence type="ECO:0000313" key="2">
    <source>
        <dbReference type="EMBL" id="KAK9995117.1"/>
    </source>
</evidence>
<dbReference type="AlphaFoldDB" id="A0AAW2CCU7"/>
<keyword evidence="1" id="KW-0472">Membrane</keyword>
<proteinExistence type="predicted"/>
<keyword evidence="1" id="KW-0812">Transmembrane</keyword>
<evidence type="ECO:0000256" key="1">
    <source>
        <dbReference type="SAM" id="Phobius"/>
    </source>
</evidence>
<accession>A0AAW2CCU7</accession>